<organism evidence="2 3">
    <name type="scientific">Gryllus longicercus</name>
    <dbReference type="NCBI Taxonomy" id="2509291"/>
    <lineage>
        <taxon>Eukaryota</taxon>
        <taxon>Metazoa</taxon>
        <taxon>Ecdysozoa</taxon>
        <taxon>Arthropoda</taxon>
        <taxon>Hexapoda</taxon>
        <taxon>Insecta</taxon>
        <taxon>Pterygota</taxon>
        <taxon>Neoptera</taxon>
        <taxon>Polyneoptera</taxon>
        <taxon>Orthoptera</taxon>
        <taxon>Ensifera</taxon>
        <taxon>Gryllidea</taxon>
        <taxon>Grylloidea</taxon>
        <taxon>Gryllidae</taxon>
        <taxon>Gryllinae</taxon>
        <taxon>Gryllus</taxon>
    </lineage>
</organism>
<feature type="signal peptide" evidence="1">
    <location>
        <begin position="1"/>
        <end position="25"/>
    </location>
</feature>
<dbReference type="Proteomes" id="UP001378592">
    <property type="component" value="Unassembled WGS sequence"/>
</dbReference>
<evidence type="ECO:0000313" key="2">
    <source>
        <dbReference type="EMBL" id="KAK7865888.1"/>
    </source>
</evidence>
<accession>A0AAN9Z2R7</accession>
<proteinExistence type="predicted"/>
<dbReference type="EMBL" id="JAZDUA010000163">
    <property type="protein sequence ID" value="KAK7865888.1"/>
    <property type="molecule type" value="Genomic_DNA"/>
</dbReference>
<protein>
    <submittedName>
        <fullName evidence="2">Uncharacterized protein</fullName>
    </submittedName>
</protein>
<gene>
    <name evidence="2" type="ORF">R5R35_005616</name>
</gene>
<dbReference type="AlphaFoldDB" id="A0AAN9Z2R7"/>
<evidence type="ECO:0000313" key="3">
    <source>
        <dbReference type="Proteomes" id="UP001378592"/>
    </source>
</evidence>
<feature type="chain" id="PRO_5042955879" evidence="1">
    <location>
        <begin position="26"/>
        <end position="78"/>
    </location>
</feature>
<reference evidence="2 3" key="1">
    <citation type="submission" date="2024-03" db="EMBL/GenBank/DDBJ databases">
        <title>The genome assembly and annotation of the cricket Gryllus longicercus Weissman &amp; Gray.</title>
        <authorList>
            <person name="Szrajer S."/>
            <person name="Gray D."/>
            <person name="Ylla G."/>
        </authorList>
    </citation>
    <scope>NUCLEOTIDE SEQUENCE [LARGE SCALE GENOMIC DNA]</scope>
    <source>
        <strain evidence="2">DAG 2021-001</strain>
        <tissue evidence="2">Whole body minus gut</tissue>
    </source>
</reference>
<name>A0AAN9Z2R7_9ORTH</name>
<sequence>MTTFFRVLMTFSVILGLGFIAETSAETSDENQLFSPENDVFTRFCNLIKTYFFRNLHNLCSFLGDEWCKMILGTNYGS</sequence>
<keyword evidence="3" id="KW-1185">Reference proteome</keyword>
<evidence type="ECO:0000256" key="1">
    <source>
        <dbReference type="SAM" id="SignalP"/>
    </source>
</evidence>
<keyword evidence="1" id="KW-0732">Signal</keyword>
<comment type="caution">
    <text evidence="2">The sequence shown here is derived from an EMBL/GenBank/DDBJ whole genome shotgun (WGS) entry which is preliminary data.</text>
</comment>